<feature type="region of interest" description="Disordered" evidence="1">
    <location>
        <begin position="67"/>
        <end position="126"/>
    </location>
</feature>
<feature type="compositionally biased region" description="Low complexity" evidence="1">
    <location>
        <begin position="81"/>
        <end position="99"/>
    </location>
</feature>
<organism evidence="2 3">
    <name type="scientific">Cyclostephanos tholiformis</name>
    <dbReference type="NCBI Taxonomy" id="382380"/>
    <lineage>
        <taxon>Eukaryota</taxon>
        <taxon>Sar</taxon>
        <taxon>Stramenopiles</taxon>
        <taxon>Ochrophyta</taxon>
        <taxon>Bacillariophyta</taxon>
        <taxon>Coscinodiscophyceae</taxon>
        <taxon>Thalassiosirophycidae</taxon>
        <taxon>Stephanodiscales</taxon>
        <taxon>Stephanodiscaceae</taxon>
        <taxon>Cyclostephanos</taxon>
    </lineage>
</organism>
<protein>
    <submittedName>
        <fullName evidence="2">Uncharacterized protein</fullName>
    </submittedName>
</protein>
<evidence type="ECO:0000313" key="3">
    <source>
        <dbReference type="Proteomes" id="UP001530377"/>
    </source>
</evidence>
<name>A0ABD3RAP1_9STRA</name>
<reference evidence="2 3" key="1">
    <citation type="submission" date="2024-10" db="EMBL/GenBank/DDBJ databases">
        <title>Updated reference genomes for cyclostephanoid diatoms.</title>
        <authorList>
            <person name="Roberts W.R."/>
            <person name="Alverson A.J."/>
        </authorList>
    </citation>
    <scope>NUCLEOTIDE SEQUENCE [LARGE SCALE GENOMIC DNA]</scope>
    <source>
        <strain evidence="2 3">AJA228-03</strain>
    </source>
</reference>
<proteinExistence type="predicted"/>
<comment type="caution">
    <text evidence="2">The sequence shown here is derived from an EMBL/GenBank/DDBJ whole genome shotgun (WGS) entry which is preliminary data.</text>
</comment>
<accession>A0ABD3RAP1</accession>
<feature type="compositionally biased region" description="Basic and acidic residues" evidence="1">
    <location>
        <begin position="15"/>
        <end position="34"/>
    </location>
</feature>
<gene>
    <name evidence="2" type="ORF">ACHAXA_001280</name>
</gene>
<feature type="compositionally biased region" description="Basic and acidic residues" evidence="1">
    <location>
        <begin position="109"/>
        <end position="119"/>
    </location>
</feature>
<keyword evidence="3" id="KW-1185">Reference proteome</keyword>
<evidence type="ECO:0000256" key="1">
    <source>
        <dbReference type="SAM" id="MobiDB-lite"/>
    </source>
</evidence>
<evidence type="ECO:0000313" key="2">
    <source>
        <dbReference type="EMBL" id="KAL3809452.1"/>
    </source>
</evidence>
<dbReference type="EMBL" id="JALLPB020000405">
    <property type="protein sequence ID" value="KAL3809452.1"/>
    <property type="molecule type" value="Genomic_DNA"/>
</dbReference>
<feature type="compositionally biased region" description="Acidic residues" evidence="1">
    <location>
        <begin position="1"/>
        <end position="14"/>
    </location>
</feature>
<sequence>MTSNDENDDDDDDDSKIRRERIQREMEKCNAMKVGELKKELESYGISTRSYFEKSEFVRAVAEARVDGVTAPGGGGRGSNKKSSSSSGGGNASASSGRKGTNGGGGSGRAKEEPRDPSYRDVIVSKFPGNKGLLEGKILDVRAR</sequence>
<dbReference type="Proteomes" id="UP001530377">
    <property type="component" value="Unassembled WGS sequence"/>
</dbReference>
<feature type="region of interest" description="Disordered" evidence="1">
    <location>
        <begin position="1"/>
        <end position="34"/>
    </location>
</feature>
<dbReference type="AlphaFoldDB" id="A0ABD3RAP1"/>